<gene>
    <name evidence="4" type="ORF">LSH36_941g00042</name>
</gene>
<comment type="caution">
    <text evidence="4">The sequence shown here is derived from an EMBL/GenBank/DDBJ whole genome shotgun (WGS) entry which is preliminary data.</text>
</comment>
<feature type="region of interest" description="Disordered" evidence="2">
    <location>
        <begin position="255"/>
        <end position="307"/>
    </location>
</feature>
<dbReference type="PANTHER" id="PTHR22166">
    <property type="entry name" value="ENDOPLASMIC RETICULUM JUNCTION FORMATION PROTEIN LUNAPARK"/>
    <property type="match status" value="1"/>
</dbReference>
<feature type="region of interest" description="Disordered" evidence="2">
    <location>
        <begin position="143"/>
        <end position="209"/>
    </location>
</feature>
<dbReference type="GO" id="GO:0071782">
    <property type="term" value="C:endoplasmic reticulum tubular network"/>
    <property type="evidence" value="ECO:0007669"/>
    <property type="project" value="TreeGrafter"/>
</dbReference>
<feature type="compositionally biased region" description="Polar residues" evidence="2">
    <location>
        <begin position="143"/>
        <end position="156"/>
    </location>
</feature>
<keyword evidence="1" id="KW-0175">Coiled coil</keyword>
<name>A0AAD9MSJ0_9ANNE</name>
<feature type="coiled-coil region" evidence="1">
    <location>
        <begin position="11"/>
        <end position="38"/>
    </location>
</feature>
<keyword evidence="3" id="KW-0472">Membrane</keyword>
<dbReference type="AlphaFoldDB" id="A0AAD9MSJ0"/>
<sequence>MGAFLTSRKDKRLTEDLLKDLQSNIEALEKSRKTTIEKRKHLIGSLILYSIILYFGAVLLIYFCYLPESVSDRIKYTLPLAIFPVLVWIIKRFLHWYFVNVITKNEAALQELKEEKKKILDDVMETETYKKAKEILAKYNPENLNDINSSSPTTAKSPEGQDLRHRKTDQSNMATKSQGQDVTGFPVTSPTGQSGHQLVHPPGSKPCAAEQKIPWTTQQISATSPGQKPKLVSLPRPLLPQNRFHCCYCNAWNPARKQRPTTGTKQQQNTPVNKHTDESRLNESAVRSDQPVRQTKDDEDEMKDGIE</sequence>
<organism evidence="4 5">
    <name type="scientific">Paralvinella palmiformis</name>
    <dbReference type="NCBI Taxonomy" id="53620"/>
    <lineage>
        <taxon>Eukaryota</taxon>
        <taxon>Metazoa</taxon>
        <taxon>Spiralia</taxon>
        <taxon>Lophotrochozoa</taxon>
        <taxon>Annelida</taxon>
        <taxon>Polychaeta</taxon>
        <taxon>Sedentaria</taxon>
        <taxon>Canalipalpata</taxon>
        <taxon>Terebellida</taxon>
        <taxon>Terebelliformia</taxon>
        <taxon>Alvinellidae</taxon>
        <taxon>Paralvinella</taxon>
    </lineage>
</organism>
<evidence type="ECO:0000256" key="3">
    <source>
        <dbReference type="SAM" id="Phobius"/>
    </source>
</evidence>
<feature type="compositionally biased region" description="Acidic residues" evidence="2">
    <location>
        <begin position="297"/>
        <end position="307"/>
    </location>
</feature>
<evidence type="ECO:0000256" key="1">
    <source>
        <dbReference type="SAM" id="Coils"/>
    </source>
</evidence>
<keyword evidence="3" id="KW-0812">Transmembrane</keyword>
<keyword evidence="3" id="KW-1133">Transmembrane helix</keyword>
<feature type="transmembrane region" description="Helical" evidence="3">
    <location>
        <begin position="42"/>
        <end position="64"/>
    </location>
</feature>
<feature type="transmembrane region" description="Helical" evidence="3">
    <location>
        <begin position="76"/>
        <end position="94"/>
    </location>
</feature>
<dbReference type="Proteomes" id="UP001208570">
    <property type="component" value="Unassembled WGS sequence"/>
</dbReference>
<evidence type="ECO:0000313" key="4">
    <source>
        <dbReference type="EMBL" id="KAK2142553.1"/>
    </source>
</evidence>
<feature type="coiled-coil region" evidence="1">
    <location>
        <begin position="102"/>
        <end position="129"/>
    </location>
</feature>
<evidence type="ECO:0000313" key="5">
    <source>
        <dbReference type="Proteomes" id="UP001208570"/>
    </source>
</evidence>
<keyword evidence="5" id="KW-1185">Reference proteome</keyword>
<feature type="compositionally biased region" description="Polar residues" evidence="2">
    <location>
        <begin position="170"/>
        <end position="196"/>
    </location>
</feature>
<protein>
    <submittedName>
        <fullName evidence="4">Uncharacterized protein</fullName>
    </submittedName>
</protein>
<feature type="compositionally biased region" description="Polar residues" evidence="2">
    <location>
        <begin position="260"/>
        <end position="273"/>
    </location>
</feature>
<dbReference type="GO" id="GO:0071786">
    <property type="term" value="P:endoplasmic reticulum tubular network organization"/>
    <property type="evidence" value="ECO:0007669"/>
    <property type="project" value="InterPro"/>
</dbReference>
<reference evidence="4" key="1">
    <citation type="journal article" date="2023" name="Mol. Biol. Evol.">
        <title>Third-Generation Sequencing Reveals the Adaptive Role of the Epigenome in Three Deep-Sea Polychaetes.</title>
        <authorList>
            <person name="Perez M."/>
            <person name="Aroh O."/>
            <person name="Sun Y."/>
            <person name="Lan Y."/>
            <person name="Juniper S.K."/>
            <person name="Young C.R."/>
            <person name="Angers B."/>
            <person name="Qian P.Y."/>
        </authorList>
    </citation>
    <scope>NUCLEOTIDE SEQUENCE</scope>
    <source>
        <strain evidence="4">P08H-3</strain>
    </source>
</reference>
<proteinExistence type="predicted"/>
<evidence type="ECO:0000256" key="2">
    <source>
        <dbReference type="SAM" id="MobiDB-lite"/>
    </source>
</evidence>
<dbReference type="InterPro" id="IPR040115">
    <property type="entry name" value="Lnp"/>
</dbReference>
<accession>A0AAD9MSJ0</accession>
<dbReference type="EMBL" id="JAODUP010000940">
    <property type="protein sequence ID" value="KAK2142553.1"/>
    <property type="molecule type" value="Genomic_DNA"/>
</dbReference>
<dbReference type="PANTHER" id="PTHR22166:SF12">
    <property type="entry name" value="ENDOPLASMIC RETICULUM JUNCTION FORMATION PROTEIN LUNAPARK"/>
    <property type="match status" value="1"/>
</dbReference>